<dbReference type="Proteomes" id="UP000320857">
    <property type="component" value="Unassembled WGS sequence"/>
</dbReference>
<dbReference type="EMBL" id="VJYK02000010">
    <property type="protein sequence ID" value="MQS00684.1"/>
    <property type="molecule type" value="Genomic_DNA"/>
</dbReference>
<accession>A0A5P0YJY4</accession>
<dbReference type="OrthoDB" id="4869119at2"/>
<keyword evidence="1" id="KW-0812">Transmembrane</keyword>
<evidence type="ECO:0000313" key="4">
    <source>
        <dbReference type="EMBL" id="MQS00684.1"/>
    </source>
</evidence>
<proteinExistence type="predicted"/>
<reference evidence="6" key="2">
    <citation type="submission" date="2020-05" db="EMBL/GenBank/DDBJ databases">
        <title>Classification of alakaliphilic streptomycetes isolated from an alkaline soil next to Lonar Crater, India and a proposal for the recognition of Streptomyces alkaliterrae sp. nov.</title>
        <authorList>
            <person name="Golinska P."/>
        </authorList>
    </citation>
    <scope>NUCLEOTIDE SEQUENCE [LARGE SCALE GENOMIC DNA]</scope>
    <source>
        <strain evidence="6">OF8</strain>
    </source>
</reference>
<keyword evidence="5" id="KW-1185">Reference proteome</keyword>
<reference evidence="3" key="3">
    <citation type="journal article" name="Syst. Appl. Microbiol.">
        <title>Streptomyces alkaliterrae sp. nov., isolated from an alkaline soil, and emended descriptions of Streptomyces alkaliphilus, Streptomyces calidiresistens and Streptomyces durbertensis.</title>
        <authorList>
            <person name="Swiecimska M."/>
            <person name="Golinska P."/>
            <person name="Nouioui I."/>
            <person name="Wypij M."/>
            <person name="Rai M."/>
            <person name="Sangal V."/>
            <person name="Goodfellow M."/>
        </authorList>
    </citation>
    <scope>NUCLEOTIDE SEQUENCE</scope>
    <source>
        <strain evidence="3">OF8</strain>
    </source>
</reference>
<dbReference type="AlphaFoldDB" id="A0A5P0YJY4"/>
<evidence type="ECO:0000313" key="5">
    <source>
        <dbReference type="Proteomes" id="UP000320857"/>
    </source>
</evidence>
<evidence type="ECO:0000313" key="3">
    <source>
        <dbReference type="EMBL" id="MBB1258334.1"/>
    </source>
</evidence>
<name>A0A5P0YJY4_9ACTN</name>
<dbReference type="InterPro" id="IPR012495">
    <property type="entry name" value="TadE-like_dom"/>
</dbReference>
<evidence type="ECO:0000256" key="1">
    <source>
        <dbReference type="SAM" id="Phobius"/>
    </source>
</evidence>
<dbReference type="Pfam" id="PF07811">
    <property type="entry name" value="TadE"/>
    <property type="match status" value="1"/>
</dbReference>
<reference evidence="4 5" key="1">
    <citation type="submission" date="2019-10" db="EMBL/GenBank/DDBJ databases">
        <title>Streptomyces sp. nov., a novel actinobacterium isolated from alkaline environment.</title>
        <authorList>
            <person name="Golinska P."/>
        </authorList>
    </citation>
    <scope>NUCLEOTIDE SEQUENCE [LARGE SCALE GENOMIC DNA]</scope>
    <source>
        <strain evidence="4 5">OF1</strain>
    </source>
</reference>
<evidence type="ECO:0000259" key="2">
    <source>
        <dbReference type="Pfam" id="PF07811"/>
    </source>
</evidence>
<gene>
    <name evidence="4" type="ORF">FNX44_002055</name>
    <name evidence="3" type="ORF">H3147_05755</name>
</gene>
<sequence length="150" mass="14861">MRQITGLLRGLRQGGGDRGSAAVEAAIVIPGVIALISLAWAAGRIGIAQSKVDAAAIDAARAASIHRTAAAGQPAAAAAAQGALRDQGLRCSATSVRVDASGLGAPVGEVGTVTVTVSCTVPLADLTIPSPGAKTMTSTFTSVVDAYRQR</sequence>
<protein>
    <submittedName>
        <fullName evidence="4">Pilus assembly protein</fullName>
    </submittedName>
</protein>
<comment type="caution">
    <text evidence="4">The sequence shown here is derived from an EMBL/GenBank/DDBJ whole genome shotgun (WGS) entry which is preliminary data.</text>
</comment>
<organism evidence="4 5">
    <name type="scientific">Streptomyces alkaliterrae</name>
    <dbReference type="NCBI Taxonomy" id="2213162"/>
    <lineage>
        <taxon>Bacteria</taxon>
        <taxon>Bacillati</taxon>
        <taxon>Actinomycetota</taxon>
        <taxon>Actinomycetes</taxon>
        <taxon>Kitasatosporales</taxon>
        <taxon>Streptomycetaceae</taxon>
        <taxon>Streptomyces</taxon>
    </lineage>
</organism>
<feature type="domain" description="TadE-like" evidence="2">
    <location>
        <begin position="19"/>
        <end position="61"/>
    </location>
</feature>
<keyword evidence="1" id="KW-0472">Membrane</keyword>
<dbReference type="Proteomes" id="UP000517765">
    <property type="component" value="Unassembled WGS sequence"/>
</dbReference>
<feature type="transmembrane region" description="Helical" evidence="1">
    <location>
        <begin position="21"/>
        <end position="42"/>
    </location>
</feature>
<evidence type="ECO:0000313" key="6">
    <source>
        <dbReference type="Proteomes" id="UP000517765"/>
    </source>
</evidence>
<keyword evidence="1" id="KW-1133">Transmembrane helix</keyword>
<dbReference type="RefSeq" id="WP_143646165.1">
    <property type="nucleotide sequence ID" value="NZ_JABJXA010000021.1"/>
</dbReference>
<dbReference type="EMBL" id="JABJXA010000021">
    <property type="protein sequence ID" value="MBB1258334.1"/>
    <property type="molecule type" value="Genomic_DNA"/>
</dbReference>